<dbReference type="PROSITE" id="PS00108">
    <property type="entry name" value="PROTEIN_KINASE_ST"/>
    <property type="match status" value="1"/>
</dbReference>
<accession>A0A5J4TS63</accession>
<comment type="caution">
    <text evidence="11">The sequence shown here is derived from an EMBL/GenBank/DDBJ whole genome shotgun (WGS) entry which is preliminary data.</text>
</comment>
<dbReference type="InterPro" id="IPR008271">
    <property type="entry name" value="Ser/Thr_kinase_AS"/>
</dbReference>
<evidence type="ECO:0000256" key="8">
    <source>
        <dbReference type="ARBA" id="ARBA00048679"/>
    </source>
</evidence>
<dbReference type="InterPro" id="IPR000719">
    <property type="entry name" value="Prot_kinase_dom"/>
</dbReference>
<dbReference type="Proteomes" id="UP000324800">
    <property type="component" value="Unassembled WGS sequence"/>
</dbReference>
<dbReference type="GO" id="GO:0004674">
    <property type="term" value="F:protein serine/threonine kinase activity"/>
    <property type="evidence" value="ECO:0007669"/>
    <property type="project" value="UniProtKB-KW"/>
</dbReference>
<feature type="domain" description="Protein kinase" evidence="10">
    <location>
        <begin position="23"/>
        <end position="217"/>
    </location>
</feature>
<dbReference type="InterPro" id="IPR011009">
    <property type="entry name" value="Kinase-like_dom_sf"/>
</dbReference>
<dbReference type="Pfam" id="PF00069">
    <property type="entry name" value="Pkinase"/>
    <property type="match status" value="1"/>
</dbReference>
<evidence type="ECO:0000256" key="1">
    <source>
        <dbReference type="ARBA" id="ARBA00012513"/>
    </source>
</evidence>
<comment type="catalytic activity">
    <reaction evidence="8">
        <text>L-seryl-[protein] + ATP = O-phospho-L-seryl-[protein] + ADP + H(+)</text>
        <dbReference type="Rhea" id="RHEA:17989"/>
        <dbReference type="Rhea" id="RHEA-COMP:9863"/>
        <dbReference type="Rhea" id="RHEA-COMP:11604"/>
        <dbReference type="ChEBI" id="CHEBI:15378"/>
        <dbReference type="ChEBI" id="CHEBI:29999"/>
        <dbReference type="ChEBI" id="CHEBI:30616"/>
        <dbReference type="ChEBI" id="CHEBI:83421"/>
        <dbReference type="ChEBI" id="CHEBI:456216"/>
        <dbReference type="EC" id="2.7.11.1"/>
    </reaction>
</comment>
<evidence type="ECO:0000256" key="3">
    <source>
        <dbReference type="ARBA" id="ARBA00022679"/>
    </source>
</evidence>
<feature type="non-terminal residue" evidence="11">
    <location>
        <position position="217"/>
    </location>
</feature>
<evidence type="ECO:0000256" key="9">
    <source>
        <dbReference type="SAM" id="MobiDB-lite"/>
    </source>
</evidence>
<dbReference type="PANTHER" id="PTHR44899:SF3">
    <property type="entry name" value="SERINE_THREONINE-PROTEIN KINASE NEK1"/>
    <property type="match status" value="1"/>
</dbReference>
<comment type="catalytic activity">
    <reaction evidence="7">
        <text>L-threonyl-[protein] + ATP = O-phospho-L-threonyl-[protein] + ADP + H(+)</text>
        <dbReference type="Rhea" id="RHEA:46608"/>
        <dbReference type="Rhea" id="RHEA-COMP:11060"/>
        <dbReference type="Rhea" id="RHEA-COMP:11605"/>
        <dbReference type="ChEBI" id="CHEBI:15378"/>
        <dbReference type="ChEBI" id="CHEBI:30013"/>
        <dbReference type="ChEBI" id="CHEBI:30616"/>
        <dbReference type="ChEBI" id="CHEBI:61977"/>
        <dbReference type="ChEBI" id="CHEBI:456216"/>
        <dbReference type="EC" id="2.7.11.1"/>
    </reaction>
</comment>
<sequence length="217" mass="25133">MKRLYVKIIFIELANQISVFIIDQIIRALGHGAFGTTFQVVENTTGKECAWKRITITSDEDRRLAQLELKMLQRVRGDNLVQFLGSFEDKHEFFILLDYCDQGDLRKFLVDLKENKQTLSEDEVWNLLTQMIEAIQSLHEMDIIHRDLKPENVFLTGRNHVKIGDFGLARIAQQTQQYYTKICGTTVYFSPELMQDEDDDSSSGSDEDSNMANKKQK</sequence>
<keyword evidence="5" id="KW-0418">Kinase</keyword>
<keyword evidence="6" id="KW-0067">ATP-binding</keyword>
<dbReference type="SMART" id="SM00220">
    <property type="entry name" value="S_TKc"/>
    <property type="match status" value="1"/>
</dbReference>
<evidence type="ECO:0000256" key="4">
    <source>
        <dbReference type="ARBA" id="ARBA00022741"/>
    </source>
</evidence>
<evidence type="ECO:0000313" key="11">
    <source>
        <dbReference type="EMBL" id="KAA6361396.1"/>
    </source>
</evidence>
<dbReference type="AlphaFoldDB" id="A0A5J4TS63"/>
<dbReference type="Gene3D" id="1.10.510.10">
    <property type="entry name" value="Transferase(Phosphotransferase) domain 1"/>
    <property type="match status" value="1"/>
</dbReference>
<dbReference type="EC" id="2.7.11.1" evidence="1"/>
<evidence type="ECO:0000313" key="12">
    <source>
        <dbReference type="Proteomes" id="UP000324800"/>
    </source>
</evidence>
<keyword evidence="4" id="KW-0547">Nucleotide-binding</keyword>
<evidence type="ECO:0000256" key="6">
    <source>
        <dbReference type="ARBA" id="ARBA00022840"/>
    </source>
</evidence>
<dbReference type="SUPFAM" id="SSF56112">
    <property type="entry name" value="Protein kinase-like (PK-like)"/>
    <property type="match status" value="1"/>
</dbReference>
<evidence type="ECO:0000259" key="10">
    <source>
        <dbReference type="PROSITE" id="PS50011"/>
    </source>
</evidence>
<keyword evidence="2" id="KW-0723">Serine/threonine-protein kinase</keyword>
<name>A0A5J4TS63_9EUKA</name>
<organism evidence="11 12">
    <name type="scientific">Streblomastix strix</name>
    <dbReference type="NCBI Taxonomy" id="222440"/>
    <lineage>
        <taxon>Eukaryota</taxon>
        <taxon>Metamonada</taxon>
        <taxon>Preaxostyla</taxon>
        <taxon>Oxymonadida</taxon>
        <taxon>Streblomastigidae</taxon>
        <taxon>Streblomastix</taxon>
    </lineage>
</organism>
<feature type="region of interest" description="Disordered" evidence="9">
    <location>
        <begin position="194"/>
        <end position="217"/>
    </location>
</feature>
<dbReference type="GO" id="GO:0005524">
    <property type="term" value="F:ATP binding"/>
    <property type="evidence" value="ECO:0007669"/>
    <property type="project" value="UniProtKB-KW"/>
</dbReference>
<gene>
    <name evidence="11" type="ORF">EZS28_043077</name>
</gene>
<keyword evidence="3" id="KW-0808">Transferase</keyword>
<proteinExistence type="predicted"/>
<dbReference type="EMBL" id="SNRW01025607">
    <property type="protein sequence ID" value="KAA6361396.1"/>
    <property type="molecule type" value="Genomic_DNA"/>
</dbReference>
<protein>
    <recommendedName>
        <fullName evidence="1">non-specific serine/threonine protein kinase</fullName>
        <ecNumber evidence="1">2.7.11.1</ecNumber>
    </recommendedName>
</protein>
<dbReference type="PROSITE" id="PS50011">
    <property type="entry name" value="PROTEIN_KINASE_DOM"/>
    <property type="match status" value="1"/>
</dbReference>
<dbReference type="PANTHER" id="PTHR44899">
    <property type="entry name" value="CAMK FAMILY PROTEIN KINASE"/>
    <property type="match status" value="1"/>
</dbReference>
<feature type="compositionally biased region" description="Acidic residues" evidence="9">
    <location>
        <begin position="194"/>
        <end position="209"/>
    </location>
</feature>
<dbReference type="InterPro" id="IPR051131">
    <property type="entry name" value="NEK_Ser/Thr_kinase_NIMA"/>
</dbReference>
<evidence type="ECO:0000256" key="7">
    <source>
        <dbReference type="ARBA" id="ARBA00047899"/>
    </source>
</evidence>
<evidence type="ECO:0000256" key="5">
    <source>
        <dbReference type="ARBA" id="ARBA00022777"/>
    </source>
</evidence>
<evidence type="ECO:0000256" key="2">
    <source>
        <dbReference type="ARBA" id="ARBA00022527"/>
    </source>
</evidence>
<dbReference type="OrthoDB" id="4062651at2759"/>
<reference evidence="11 12" key="1">
    <citation type="submission" date="2019-03" db="EMBL/GenBank/DDBJ databases">
        <title>Single cell metagenomics reveals metabolic interactions within the superorganism composed of flagellate Streblomastix strix and complex community of Bacteroidetes bacteria on its surface.</title>
        <authorList>
            <person name="Treitli S.C."/>
            <person name="Kolisko M."/>
            <person name="Husnik F."/>
            <person name="Keeling P."/>
            <person name="Hampl V."/>
        </authorList>
    </citation>
    <scope>NUCLEOTIDE SEQUENCE [LARGE SCALE GENOMIC DNA]</scope>
    <source>
        <strain evidence="11">ST1C</strain>
    </source>
</reference>